<sequence length="107" mass="10939">MPVSAVPPDPDSGPGPAPAPEPVAVPPPAPGAVSGAPSAAEEDRARYPLAMTNGRAERDAYNRADELRLQFNGYRPAAAPEVERGAFLPPTTTAAATAPAAARKRKS</sequence>
<feature type="compositionally biased region" description="Pro residues" evidence="1">
    <location>
        <begin position="1"/>
        <end position="30"/>
    </location>
</feature>
<feature type="region of interest" description="Disordered" evidence="1">
    <location>
        <begin position="1"/>
        <end position="53"/>
    </location>
</feature>
<dbReference type="EMBL" id="JBHSXS010000036">
    <property type="protein sequence ID" value="MFC6885288.1"/>
    <property type="molecule type" value="Genomic_DNA"/>
</dbReference>
<proteinExistence type="predicted"/>
<accession>A0ABW2CU16</accession>
<protein>
    <submittedName>
        <fullName evidence="2">Uncharacterized protein</fullName>
    </submittedName>
</protein>
<organism evidence="2 3">
    <name type="scientific">Actinomadura yumaensis</name>
    <dbReference type="NCBI Taxonomy" id="111807"/>
    <lineage>
        <taxon>Bacteria</taxon>
        <taxon>Bacillati</taxon>
        <taxon>Actinomycetota</taxon>
        <taxon>Actinomycetes</taxon>
        <taxon>Streptosporangiales</taxon>
        <taxon>Thermomonosporaceae</taxon>
        <taxon>Actinomadura</taxon>
    </lineage>
</organism>
<evidence type="ECO:0000256" key="1">
    <source>
        <dbReference type="SAM" id="MobiDB-lite"/>
    </source>
</evidence>
<dbReference type="RefSeq" id="WP_160825786.1">
    <property type="nucleotide sequence ID" value="NZ_JBHSXE010000001.1"/>
</dbReference>
<feature type="compositionally biased region" description="Low complexity" evidence="1">
    <location>
        <begin position="89"/>
        <end position="101"/>
    </location>
</feature>
<dbReference type="Proteomes" id="UP001596380">
    <property type="component" value="Unassembled WGS sequence"/>
</dbReference>
<comment type="caution">
    <text evidence="2">The sequence shown here is derived from an EMBL/GenBank/DDBJ whole genome shotgun (WGS) entry which is preliminary data.</text>
</comment>
<gene>
    <name evidence="2" type="ORF">ACFQKB_36405</name>
</gene>
<name>A0ABW2CU16_9ACTN</name>
<reference evidence="3" key="1">
    <citation type="journal article" date="2019" name="Int. J. Syst. Evol. Microbiol.">
        <title>The Global Catalogue of Microorganisms (GCM) 10K type strain sequencing project: providing services to taxonomists for standard genome sequencing and annotation.</title>
        <authorList>
            <consortium name="The Broad Institute Genomics Platform"/>
            <consortium name="The Broad Institute Genome Sequencing Center for Infectious Disease"/>
            <person name="Wu L."/>
            <person name="Ma J."/>
        </authorList>
    </citation>
    <scope>NUCLEOTIDE SEQUENCE [LARGE SCALE GENOMIC DNA]</scope>
    <source>
        <strain evidence="3">JCM 3369</strain>
    </source>
</reference>
<evidence type="ECO:0000313" key="3">
    <source>
        <dbReference type="Proteomes" id="UP001596380"/>
    </source>
</evidence>
<keyword evidence="3" id="KW-1185">Reference proteome</keyword>
<feature type="region of interest" description="Disordered" evidence="1">
    <location>
        <begin position="83"/>
        <end position="107"/>
    </location>
</feature>
<evidence type="ECO:0000313" key="2">
    <source>
        <dbReference type="EMBL" id="MFC6885288.1"/>
    </source>
</evidence>